<evidence type="ECO:0000259" key="3">
    <source>
        <dbReference type="Pfam" id="PF13622"/>
    </source>
</evidence>
<dbReference type="GO" id="GO:0047617">
    <property type="term" value="F:fatty acyl-CoA hydrolase activity"/>
    <property type="evidence" value="ECO:0007669"/>
    <property type="project" value="InterPro"/>
</dbReference>
<dbReference type="GO" id="GO:0009062">
    <property type="term" value="P:fatty acid catabolic process"/>
    <property type="evidence" value="ECO:0007669"/>
    <property type="project" value="TreeGrafter"/>
</dbReference>
<feature type="domain" description="Acyl-CoA thioesterase-like N-terminal HotDog" evidence="3">
    <location>
        <begin position="31"/>
        <end position="105"/>
    </location>
</feature>
<protein>
    <recommendedName>
        <fullName evidence="7">Acyl-CoA thioesterase II domain-containing protein</fullName>
    </recommendedName>
</protein>
<reference evidence="5 6" key="1">
    <citation type="submission" date="2019-06" db="EMBL/GenBank/DDBJ databases">
        <title>A chromosomal-level reference genome of Carpinus fangiana (Coryloideae, Betulaceae).</title>
        <authorList>
            <person name="Yang X."/>
            <person name="Wang Z."/>
            <person name="Zhang L."/>
            <person name="Hao G."/>
            <person name="Liu J."/>
            <person name="Yang Y."/>
        </authorList>
    </citation>
    <scope>NUCLEOTIDE SEQUENCE [LARGE SCALE GENOMIC DNA]</scope>
    <source>
        <strain evidence="5">Cfa_2016G</strain>
        <tissue evidence="5">Leaf</tissue>
    </source>
</reference>
<dbReference type="InterPro" id="IPR003703">
    <property type="entry name" value="Acyl_CoA_thio"/>
</dbReference>
<evidence type="ECO:0000313" key="6">
    <source>
        <dbReference type="Proteomes" id="UP000327013"/>
    </source>
</evidence>
<feature type="domain" description="Acyl-CoA thioesterase-like C-terminal" evidence="4">
    <location>
        <begin position="199"/>
        <end position="314"/>
    </location>
</feature>
<evidence type="ECO:0000313" key="5">
    <source>
        <dbReference type="EMBL" id="KAB8356556.1"/>
    </source>
</evidence>
<keyword evidence="2" id="KW-0378">Hydrolase</keyword>
<dbReference type="CDD" id="cd03444">
    <property type="entry name" value="Thioesterase_II_repeat1"/>
    <property type="match status" value="1"/>
</dbReference>
<dbReference type="InterPro" id="IPR049449">
    <property type="entry name" value="TesB_ACOT8-like_N"/>
</dbReference>
<dbReference type="OrthoDB" id="68328at2759"/>
<comment type="similarity">
    <text evidence="1">Belongs to the C/M/P thioester hydrolase family.</text>
</comment>
<dbReference type="PANTHER" id="PTHR11066:SF35">
    <property type="entry name" value="ACYL-COA THIOESTERASE II"/>
    <property type="match status" value="1"/>
</dbReference>
<accession>A0A5N6KXG4</accession>
<dbReference type="CDD" id="cd03445">
    <property type="entry name" value="Thioesterase_II_repeat2"/>
    <property type="match status" value="1"/>
</dbReference>
<organism evidence="5 6">
    <name type="scientific">Carpinus fangiana</name>
    <dbReference type="NCBI Taxonomy" id="176857"/>
    <lineage>
        <taxon>Eukaryota</taxon>
        <taxon>Viridiplantae</taxon>
        <taxon>Streptophyta</taxon>
        <taxon>Embryophyta</taxon>
        <taxon>Tracheophyta</taxon>
        <taxon>Spermatophyta</taxon>
        <taxon>Magnoliopsida</taxon>
        <taxon>eudicotyledons</taxon>
        <taxon>Gunneridae</taxon>
        <taxon>Pentapetalae</taxon>
        <taxon>rosids</taxon>
        <taxon>fabids</taxon>
        <taxon>Fagales</taxon>
        <taxon>Betulaceae</taxon>
        <taxon>Carpinus</taxon>
    </lineage>
</organism>
<dbReference type="Gene3D" id="2.40.160.210">
    <property type="entry name" value="Acyl-CoA thioesterase, double hotdog domain"/>
    <property type="match status" value="1"/>
</dbReference>
<dbReference type="AlphaFoldDB" id="A0A5N6KXG4"/>
<sequence>MEPLNIGELIDVAQVDGDNFESLSNPGLMGNARAIAYGGNTLGVGVKAACKTVDPKYHLYSVLGNFLGPAFTDRKLLCTVTRIRDTRTFATRTVEISQKQDNGSVRSVMYLLADYQVQEPATFLTYSPKPSQPLPSVEDSFTPEQRVEQLLKMDPSIPKQLIAAYDKQFGLFRRGFDTRFPPNSVFTQNMSGMIKKVKTTQDHLPLTDKTSTDWQKSKFSFKSQAENVSVLAFTMDAALAFLALGHSGKFFDDVAGTSSLDFALRIFSNDIDMSQWHSRELRTHVGANGRTYTESRLWDQQGNMVADMTQQCIMRPKPGTGTSHAAKL</sequence>
<evidence type="ECO:0000256" key="1">
    <source>
        <dbReference type="ARBA" id="ARBA00006538"/>
    </source>
</evidence>
<dbReference type="InterPro" id="IPR029069">
    <property type="entry name" value="HotDog_dom_sf"/>
</dbReference>
<dbReference type="Pfam" id="PF13622">
    <property type="entry name" value="4HBT_3"/>
    <property type="match status" value="1"/>
</dbReference>
<dbReference type="SUPFAM" id="SSF54637">
    <property type="entry name" value="Thioesterase/thiol ester dehydrase-isomerase"/>
    <property type="match status" value="2"/>
</dbReference>
<gene>
    <name evidence="5" type="ORF">FH972_024137</name>
</gene>
<dbReference type="GO" id="GO:0006637">
    <property type="term" value="P:acyl-CoA metabolic process"/>
    <property type="evidence" value="ECO:0007669"/>
    <property type="project" value="InterPro"/>
</dbReference>
<name>A0A5N6KXG4_9ROSI</name>
<dbReference type="GO" id="GO:0005782">
    <property type="term" value="C:peroxisomal matrix"/>
    <property type="evidence" value="ECO:0007669"/>
    <property type="project" value="UniProtKB-SubCell"/>
</dbReference>
<keyword evidence="6" id="KW-1185">Reference proteome</keyword>
<dbReference type="InterPro" id="IPR049450">
    <property type="entry name" value="ACOT8-like_C"/>
</dbReference>
<evidence type="ECO:0000259" key="4">
    <source>
        <dbReference type="Pfam" id="PF20789"/>
    </source>
</evidence>
<comment type="caution">
    <text evidence="5">The sequence shown here is derived from an EMBL/GenBank/DDBJ whole genome shotgun (WGS) entry which is preliminary data.</text>
</comment>
<dbReference type="PANTHER" id="PTHR11066">
    <property type="entry name" value="ACYL-COA THIOESTERASE"/>
    <property type="match status" value="1"/>
</dbReference>
<dbReference type="Proteomes" id="UP000327013">
    <property type="component" value="Unassembled WGS sequence"/>
</dbReference>
<dbReference type="InterPro" id="IPR042171">
    <property type="entry name" value="Acyl-CoA_hotdog"/>
</dbReference>
<dbReference type="Pfam" id="PF20789">
    <property type="entry name" value="4HBT_3C"/>
    <property type="match status" value="1"/>
</dbReference>
<proteinExistence type="inferred from homology"/>
<dbReference type="EMBL" id="VIBQ01000016">
    <property type="protein sequence ID" value="KAB8356556.1"/>
    <property type="molecule type" value="Genomic_DNA"/>
</dbReference>
<evidence type="ECO:0008006" key="7">
    <source>
        <dbReference type="Google" id="ProtNLM"/>
    </source>
</evidence>
<evidence type="ECO:0000256" key="2">
    <source>
        <dbReference type="ARBA" id="ARBA00022801"/>
    </source>
</evidence>